<dbReference type="InterPro" id="IPR042121">
    <property type="entry name" value="MutL_C_regsub"/>
</dbReference>
<dbReference type="GO" id="GO:0140664">
    <property type="term" value="F:ATP-dependent DNA damage sensor activity"/>
    <property type="evidence" value="ECO:0007669"/>
    <property type="project" value="InterPro"/>
</dbReference>
<dbReference type="GO" id="GO:0006298">
    <property type="term" value="P:mismatch repair"/>
    <property type="evidence" value="ECO:0007669"/>
    <property type="project" value="InterPro"/>
</dbReference>
<dbReference type="GO" id="GO:0016887">
    <property type="term" value="F:ATP hydrolysis activity"/>
    <property type="evidence" value="ECO:0007669"/>
    <property type="project" value="InterPro"/>
</dbReference>
<dbReference type="SUPFAM" id="SSF118116">
    <property type="entry name" value="DNA mismatch repair protein MutL"/>
    <property type="match status" value="1"/>
</dbReference>
<sequence length="212" mass="24541">IMGQIDQKFIVSFSRTQVEGASCVSIFLFDQHACHERVRLEDLLSKNLAENGIVSEFIENYVELELRVISSHCLENFLNWIRKLGFEIRIDSEKYYLVKAPRFLVHKIENKESIFLSKVNRVIESELDKSYKQKQNAAKYQLNWSSIPLELMDLFNTEACRGAIKFGDKLSIDKCKELIEKLSSCKLPFSCAHGRPTVVPIKQIKKPNLKKL</sequence>
<protein>
    <submittedName>
        <fullName evidence="2">MLH3</fullName>
    </submittedName>
</protein>
<dbReference type="InterPro" id="IPR038973">
    <property type="entry name" value="MutL/Mlh/Pms-like"/>
</dbReference>
<dbReference type="Pfam" id="PF08676">
    <property type="entry name" value="MutL_C"/>
    <property type="match status" value="1"/>
</dbReference>
<feature type="domain" description="MutL C-terminal dimerisation" evidence="1">
    <location>
        <begin position="1"/>
        <end position="170"/>
    </location>
</feature>
<dbReference type="Gene3D" id="3.30.1370.100">
    <property type="entry name" value="MutL, C-terminal domain, regulatory subdomain"/>
    <property type="match status" value="1"/>
</dbReference>
<proteinExistence type="predicted"/>
<dbReference type="InterPro" id="IPR014790">
    <property type="entry name" value="MutL_C"/>
</dbReference>
<dbReference type="GO" id="GO:0005524">
    <property type="term" value="F:ATP binding"/>
    <property type="evidence" value="ECO:0007669"/>
    <property type="project" value="InterPro"/>
</dbReference>
<accession>M4SZP6</accession>
<evidence type="ECO:0000313" key="2">
    <source>
        <dbReference type="EMBL" id="AGH55912.1"/>
    </source>
</evidence>
<dbReference type="EMBL" id="JX156254">
    <property type="protein sequence ID" value="AGH55912.1"/>
    <property type="molecule type" value="Genomic_DNA"/>
</dbReference>
<evidence type="ECO:0000259" key="1">
    <source>
        <dbReference type="SMART" id="SM00853"/>
    </source>
</evidence>
<dbReference type="InterPro" id="IPR042120">
    <property type="entry name" value="MutL_C_dimsub"/>
</dbReference>
<feature type="non-terminal residue" evidence="2">
    <location>
        <position position="212"/>
    </location>
</feature>
<dbReference type="Gene3D" id="3.30.1540.20">
    <property type="entry name" value="MutL, C-terminal domain, dimerisation subdomain"/>
    <property type="match status" value="1"/>
</dbReference>
<feature type="non-terminal residue" evidence="2">
    <location>
        <position position="1"/>
    </location>
</feature>
<reference evidence="2" key="1">
    <citation type="journal article" date="2013" name="J. Hered.">
        <title>Inventory and phylogenetic analysis of meiotic genes in monogonont rotifers.</title>
        <authorList>
            <person name="Hanson S.J."/>
            <person name="Schurko A.M."/>
            <person name="Hecox-Lea B."/>
            <person name="Mark Welch D.B."/>
            <person name="Stelzer C.P."/>
            <person name="Logsdon J.M.Jr."/>
        </authorList>
    </citation>
    <scope>NUCLEOTIDE SEQUENCE</scope>
</reference>
<dbReference type="InterPro" id="IPR037198">
    <property type="entry name" value="MutL_C_sf"/>
</dbReference>
<dbReference type="SMART" id="SM00853">
    <property type="entry name" value="MutL_C"/>
    <property type="match status" value="1"/>
</dbReference>
<dbReference type="AlphaFoldDB" id="M4SZP6"/>
<organism evidence="2">
    <name type="scientific">Brachionus manjavacas</name>
    <dbReference type="NCBI Taxonomy" id="667381"/>
    <lineage>
        <taxon>Eukaryota</taxon>
        <taxon>Metazoa</taxon>
        <taxon>Spiralia</taxon>
        <taxon>Gnathifera</taxon>
        <taxon>Rotifera</taxon>
        <taxon>Eurotatoria</taxon>
        <taxon>Monogononta</taxon>
        <taxon>Pseudotrocha</taxon>
        <taxon>Ploima</taxon>
        <taxon>Brachionidae</taxon>
        <taxon>Brachionus</taxon>
    </lineage>
</organism>
<name>M4SZP6_9BILA</name>
<gene>
    <name evidence="2" type="primary">MLH3</name>
</gene>
<dbReference type="PANTHER" id="PTHR10073">
    <property type="entry name" value="DNA MISMATCH REPAIR PROTEIN MLH, PMS, MUTL"/>
    <property type="match status" value="1"/>
</dbReference>
<dbReference type="GO" id="GO:0032300">
    <property type="term" value="C:mismatch repair complex"/>
    <property type="evidence" value="ECO:0007669"/>
    <property type="project" value="InterPro"/>
</dbReference>
<dbReference type="PANTHER" id="PTHR10073:SF47">
    <property type="entry name" value="DNA MISMATCH REPAIR PROTEIN MLH3"/>
    <property type="match status" value="1"/>
</dbReference>